<evidence type="ECO:0000259" key="2">
    <source>
        <dbReference type="Pfam" id="PF03732"/>
    </source>
</evidence>
<reference evidence="3" key="2">
    <citation type="submission" date="2021-03" db="UniProtKB">
        <authorList>
            <consortium name="EnsemblPlants"/>
        </authorList>
    </citation>
    <scope>IDENTIFICATION</scope>
</reference>
<feature type="region of interest" description="Disordered" evidence="1">
    <location>
        <begin position="695"/>
        <end position="757"/>
    </location>
</feature>
<evidence type="ECO:0000313" key="4">
    <source>
        <dbReference type="Proteomes" id="UP000596660"/>
    </source>
</evidence>
<keyword evidence="4" id="KW-1185">Reference proteome</keyword>
<dbReference type="InterPro" id="IPR005162">
    <property type="entry name" value="Retrotrans_gag_dom"/>
</dbReference>
<feature type="domain" description="Retrotransposon gag" evidence="2">
    <location>
        <begin position="154"/>
        <end position="238"/>
    </location>
</feature>
<dbReference type="PANTHER" id="PTHR33223:SF8">
    <property type="entry name" value="OS04G0172440 PROTEIN"/>
    <property type="match status" value="1"/>
</dbReference>
<evidence type="ECO:0000313" key="3">
    <source>
        <dbReference type="EnsemblPlants" id="AUR62038327-RA:cds"/>
    </source>
</evidence>
<name>A0A803N043_CHEQI</name>
<organism evidence="3 4">
    <name type="scientific">Chenopodium quinoa</name>
    <name type="common">Quinoa</name>
    <dbReference type="NCBI Taxonomy" id="63459"/>
    <lineage>
        <taxon>Eukaryota</taxon>
        <taxon>Viridiplantae</taxon>
        <taxon>Streptophyta</taxon>
        <taxon>Embryophyta</taxon>
        <taxon>Tracheophyta</taxon>
        <taxon>Spermatophyta</taxon>
        <taxon>Magnoliopsida</taxon>
        <taxon>eudicotyledons</taxon>
        <taxon>Gunneridae</taxon>
        <taxon>Pentapetalae</taxon>
        <taxon>Caryophyllales</taxon>
        <taxon>Chenopodiaceae</taxon>
        <taxon>Chenopodioideae</taxon>
        <taxon>Atripliceae</taxon>
        <taxon>Chenopodium</taxon>
    </lineage>
</organism>
<dbReference type="Pfam" id="PF03732">
    <property type="entry name" value="Retrotrans_gag"/>
    <property type="match status" value="1"/>
</dbReference>
<reference evidence="3" key="1">
    <citation type="journal article" date="2017" name="Nature">
        <title>The genome of Chenopodium quinoa.</title>
        <authorList>
            <person name="Jarvis D.E."/>
            <person name="Ho Y.S."/>
            <person name="Lightfoot D.J."/>
            <person name="Schmoeckel S.M."/>
            <person name="Li B."/>
            <person name="Borm T.J.A."/>
            <person name="Ohyanagi H."/>
            <person name="Mineta K."/>
            <person name="Michell C.T."/>
            <person name="Saber N."/>
            <person name="Kharbatia N.M."/>
            <person name="Rupper R.R."/>
            <person name="Sharp A.R."/>
            <person name="Dally N."/>
            <person name="Boughton B.A."/>
            <person name="Woo Y.H."/>
            <person name="Gao G."/>
            <person name="Schijlen E.G.W.M."/>
            <person name="Guo X."/>
            <person name="Momin A.A."/>
            <person name="Negrao S."/>
            <person name="Al-Babili S."/>
            <person name="Gehring C."/>
            <person name="Roessner U."/>
            <person name="Jung C."/>
            <person name="Murphy K."/>
            <person name="Arold S.T."/>
            <person name="Gojobori T."/>
            <person name="van der Linden C.G."/>
            <person name="van Loo E.N."/>
            <person name="Jellen E.N."/>
            <person name="Maughan P.J."/>
            <person name="Tester M."/>
        </authorList>
    </citation>
    <scope>NUCLEOTIDE SEQUENCE [LARGE SCALE GENOMIC DNA]</scope>
    <source>
        <strain evidence="3">cv. PI 614886</strain>
    </source>
</reference>
<proteinExistence type="predicted"/>
<dbReference type="Proteomes" id="UP000596660">
    <property type="component" value="Unplaced"/>
</dbReference>
<feature type="compositionally biased region" description="Basic and acidic residues" evidence="1">
    <location>
        <begin position="702"/>
        <end position="711"/>
    </location>
</feature>
<dbReference type="Gramene" id="AUR62038327-RA">
    <property type="protein sequence ID" value="AUR62038327-RA:cds"/>
    <property type="gene ID" value="AUR62038327"/>
</dbReference>
<evidence type="ECO:0000256" key="1">
    <source>
        <dbReference type="SAM" id="MobiDB-lite"/>
    </source>
</evidence>
<dbReference type="PANTHER" id="PTHR33223">
    <property type="entry name" value="CCHC-TYPE DOMAIN-CONTAINING PROTEIN"/>
    <property type="match status" value="1"/>
</dbReference>
<dbReference type="AlphaFoldDB" id="A0A803N043"/>
<feature type="compositionally biased region" description="Polar residues" evidence="1">
    <location>
        <begin position="744"/>
        <end position="755"/>
    </location>
</feature>
<protein>
    <recommendedName>
        <fullName evidence="2">Retrotransposon gag domain-containing protein</fullName>
    </recommendedName>
</protein>
<dbReference type="EnsemblPlants" id="AUR62038327-RA">
    <property type="protein sequence ID" value="AUR62038327-RA:cds"/>
    <property type="gene ID" value="AUR62038327"/>
</dbReference>
<sequence>MAGTSNNEQQNSSFSLDPFVELKGMMQAIIERQVTVEQTVVNFIKQNTQMHPNVPESEVASPFPLEVGNNDRDIPTKIEEEMTRMKEVLKGITQAEPWMDIHGLTLFPKARLPYGFKMPVLSHFDGTGSPTNFLKLYVGAMSPWGVDEPLMAQLFQQYLDGAASHWFLNLENSKKSTWADIVREFSNQYKYNEEIDITRRDLETTTQNINETFSSFITRWRNKAAKMINRPNEEEQLQMIVKNLVPVYQKQMAYQYFPSFKALISTGSLVEDAINKGEIKKEDFNNVKSYSSRFGANKKITNNDASASKPTNMIYNIGATSTFQLRPQREFTPLNMTYAHAFSKLKKANLIQPLNPRPPPRNPPPTYNPKKHCEFHQGVGHDIESCTTFKHRLQDLIDGGRISVGTLANKPNNTQPSITNNPLQNHKPPTSINAISTYTNDFDPTQSITRNESCECEAPVTEIGRCLDNELASHIIIKIRGHNYTLRKDPFDMMCGAIDYDNAYFILDREEDEDAAAVMAIVERNTGACFSTPNNYRHPICLDDLSDDEVVEVSHLTRAGRHFKPSYLEEDNPLDALRRKEKGKELMVDEVNIEDDAIKRIKEVNANVSIWKLLMHSQPVRNAVLKHLNEASVDPSITPDQIVGLIHGAVTIPGDPDIMNISPIGKSVLHLDEEEGSRLDGFNVFCIQSGGWIEVSDEDSNEEPKDPIEIPEKDDEPLYQEKEEEPRTPEDRINNEQQEREGESWTSSDSRANSNDARDDFDLDFDVPMFRVPICPEKLILFPGYKHEPRYQDLPKLEKFDGTGDPMIHLCKFVNVLAPLDVLEEHLPTLFDRSLEGAALSWYYSFERIGEATWNEISQAFVNWAYNFSQTDPQKLVIVTTLQTNQETFSHFCSRCSVVRSKLQNPITDKEFMLIMLKNLNDFYYRQMVTMRYNILGHMEQHGFDIDTYKLLDHRPRVNPCAETSNRRSFTEINEPLSAVYRRLHRQGLIRTKGYVCAIPPPEVNMERYCSYCKDPMNLMTYDPLSEEMGRMNVNERLSPAPQSDGSSSDEEPFWMKDEEFVETADGEDTSAKKIASIQSIMEPHIFLRRIDNVTKKACTQVCKAWARWLYKMKQDGYDE</sequence>
<accession>A0A803N043</accession>
<feature type="compositionally biased region" description="Basic and acidic residues" evidence="1">
    <location>
        <begin position="719"/>
        <end position="743"/>
    </location>
</feature>